<proteinExistence type="predicted"/>
<dbReference type="Proteomes" id="UP000616769">
    <property type="component" value="Unassembled WGS sequence"/>
</dbReference>
<evidence type="ECO:0000313" key="8">
    <source>
        <dbReference type="EMBL" id="KPM04205.1"/>
    </source>
</evidence>
<dbReference type="SUPFAM" id="SSF56112">
    <property type="entry name" value="Protein kinase-like (PK-like)"/>
    <property type="match status" value="1"/>
</dbReference>
<keyword evidence="3 8" id="KW-0723">Serine/threonine-protein kinase</keyword>
<dbReference type="PANTHER" id="PTHR22969:SF15">
    <property type="entry name" value="FI05319P"/>
    <property type="match status" value="1"/>
</dbReference>
<dbReference type="OrthoDB" id="10013850at2759"/>
<dbReference type="EMBL" id="JXLN01007717">
    <property type="protein sequence ID" value="KPM04205.1"/>
    <property type="molecule type" value="Genomic_DNA"/>
</dbReference>
<organism evidence="8 9">
    <name type="scientific">Sarcoptes scabiei</name>
    <name type="common">Itch mite</name>
    <name type="synonym">Acarus scabiei</name>
    <dbReference type="NCBI Taxonomy" id="52283"/>
    <lineage>
        <taxon>Eukaryota</taxon>
        <taxon>Metazoa</taxon>
        <taxon>Ecdysozoa</taxon>
        <taxon>Arthropoda</taxon>
        <taxon>Chelicerata</taxon>
        <taxon>Arachnida</taxon>
        <taxon>Acari</taxon>
        <taxon>Acariformes</taxon>
        <taxon>Sarcoptiformes</taxon>
        <taxon>Astigmata</taxon>
        <taxon>Psoroptidia</taxon>
        <taxon>Sarcoptoidea</taxon>
        <taxon>Sarcoptidae</taxon>
        <taxon>Sarcoptinae</taxon>
        <taxon>Sarcoptes</taxon>
    </lineage>
</organism>
<evidence type="ECO:0000256" key="3">
    <source>
        <dbReference type="ARBA" id="ARBA00022527"/>
    </source>
</evidence>
<keyword evidence="2" id="KW-0963">Cytoplasm</keyword>
<keyword evidence="6 8" id="KW-0418">Kinase</keyword>
<evidence type="ECO:0000256" key="2">
    <source>
        <dbReference type="ARBA" id="ARBA00022490"/>
    </source>
</evidence>
<dbReference type="GO" id="GO:0005737">
    <property type="term" value="C:cytoplasm"/>
    <property type="evidence" value="ECO:0007669"/>
    <property type="project" value="UniProtKB-SubCell"/>
</dbReference>
<comment type="caution">
    <text evidence="8">The sequence shown here is derived from an EMBL/GenBank/DDBJ whole genome shotgun (WGS) entry which is preliminary data.</text>
</comment>
<protein>
    <submittedName>
        <fullName evidence="8">Serine/threonine protein kinase-like protein 4</fullName>
    </submittedName>
</protein>
<evidence type="ECO:0000256" key="5">
    <source>
        <dbReference type="ARBA" id="ARBA00022741"/>
    </source>
</evidence>
<gene>
    <name evidence="8" type="ORF">QR98_0026480</name>
</gene>
<dbReference type="Gene3D" id="3.30.200.20">
    <property type="entry name" value="Phosphorylase Kinase, domain 1"/>
    <property type="match status" value="1"/>
</dbReference>
<keyword evidence="4" id="KW-0808">Transferase</keyword>
<evidence type="ECO:0000256" key="4">
    <source>
        <dbReference type="ARBA" id="ARBA00022679"/>
    </source>
</evidence>
<dbReference type="VEuPathDB" id="VectorBase:SSCA002112"/>
<comment type="subcellular location">
    <subcellularLocation>
        <location evidence="1">Cytoplasm</location>
    </subcellularLocation>
</comment>
<name>A0A132A0Y4_SARSC</name>
<dbReference type="GO" id="GO:0004674">
    <property type="term" value="F:protein serine/threonine kinase activity"/>
    <property type="evidence" value="ECO:0007669"/>
    <property type="project" value="UniProtKB-KW"/>
</dbReference>
<evidence type="ECO:0000313" key="9">
    <source>
        <dbReference type="Proteomes" id="UP000616769"/>
    </source>
</evidence>
<evidence type="ECO:0000256" key="6">
    <source>
        <dbReference type="ARBA" id="ARBA00022777"/>
    </source>
</evidence>
<dbReference type="GO" id="GO:0005524">
    <property type="term" value="F:ATP binding"/>
    <property type="evidence" value="ECO:0007669"/>
    <property type="project" value="UniProtKB-KW"/>
</dbReference>
<dbReference type="AlphaFoldDB" id="A0A132A0Y4"/>
<sequence length="86" mass="9695">MSKTTIKSKIVPASSSGLSLTHFKSSSNYLWNTNAVLGETVAVKCFNHLSQMRPYEVQKREFEVLKKVNHENIVKLLAIEEEVSLS</sequence>
<evidence type="ECO:0000256" key="1">
    <source>
        <dbReference type="ARBA" id="ARBA00004496"/>
    </source>
</evidence>
<dbReference type="InterPro" id="IPR051180">
    <property type="entry name" value="IKK"/>
</dbReference>
<keyword evidence="7" id="KW-0067">ATP-binding</keyword>
<evidence type="ECO:0000256" key="7">
    <source>
        <dbReference type="ARBA" id="ARBA00022840"/>
    </source>
</evidence>
<keyword evidence="5" id="KW-0547">Nucleotide-binding</keyword>
<dbReference type="PANTHER" id="PTHR22969">
    <property type="entry name" value="IKB KINASE"/>
    <property type="match status" value="1"/>
</dbReference>
<dbReference type="InterPro" id="IPR011009">
    <property type="entry name" value="Kinase-like_dom_sf"/>
</dbReference>
<reference evidence="8 9" key="1">
    <citation type="journal article" date="2015" name="Parasit. Vectors">
        <title>Draft genome of the scabies mite.</title>
        <authorList>
            <person name="Rider S.D.Jr."/>
            <person name="Morgan M.S."/>
            <person name="Arlian L.G."/>
        </authorList>
    </citation>
    <scope>NUCLEOTIDE SEQUENCE [LARGE SCALE GENOMIC DNA]</scope>
    <source>
        <strain evidence="8">Arlian Lab</strain>
    </source>
</reference>
<accession>A0A132A0Y4</accession>